<organism evidence="3 4">
    <name type="scientific">Macrophomina phaseolina</name>
    <dbReference type="NCBI Taxonomy" id="35725"/>
    <lineage>
        <taxon>Eukaryota</taxon>
        <taxon>Fungi</taxon>
        <taxon>Dikarya</taxon>
        <taxon>Ascomycota</taxon>
        <taxon>Pezizomycotina</taxon>
        <taxon>Dothideomycetes</taxon>
        <taxon>Dothideomycetes incertae sedis</taxon>
        <taxon>Botryosphaeriales</taxon>
        <taxon>Botryosphaeriaceae</taxon>
        <taxon>Macrophomina</taxon>
    </lineage>
</organism>
<keyword evidence="4" id="KW-1185">Reference proteome</keyword>
<feature type="coiled-coil region" evidence="1">
    <location>
        <begin position="114"/>
        <end position="211"/>
    </location>
</feature>
<gene>
    <name evidence="3" type="ORF">B0J12DRAFT_659705</name>
</gene>
<evidence type="ECO:0000256" key="2">
    <source>
        <dbReference type="SAM" id="MobiDB-lite"/>
    </source>
</evidence>
<feature type="coiled-coil region" evidence="1">
    <location>
        <begin position="54"/>
        <end position="81"/>
    </location>
</feature>
<dbReference type="Proteomes" id="UP000774617">
    <property type="component" value="Unassembled WGS sequence"/>
</dbReference>
<feature type="region of interest" description="Disordered" evidence="2">
    <location>
        <begin position="501"/>
        <end position="531"/>
    </location>
</feature>
<keyword evidence="1" id="KW-0175">Coiled coil</keyword>
<proteinExistence type="predicted"/>
<protein>
    <submittedName>
        <fullName evidence="3">Uncharacterized protein</fullName>
    </submittedName>
</protein>
<evidence type="ECO:0000313" key="4">
    <source>
        <dbReference type="Proteomes" id="UP000774617"/>
    </source>
</evidence>
<comment type="caution">
    <text evidence="3">The sequence shown here is derived from an EMBL/GenBank/DDBJ whole genome shotgun (WGS) entry which is preliminary data.</text>
</comment>
<accession>A0ABQ8GEJ5</accession>
<sequence length="531" mass="59741">MSETQITLRTATKAAPNGVAAAINACADHKSVQASKDFIAAARALIADPGVQYVSEMHDRIDRLEKELEERDKALQQKVADNEGCLRSFHDDHARHARELAERDDTIESLHLAVDGLQRDIASLSSARDQLLAKCQRVEGSLAAEKAAVRGAEQRASSLEEQISKQLDEIEAHRKDLQKLELHRSTLEVSLKRRKKECAEVTKDLQETAKELKALEDFGTDLHEETVEQTIDMLHDLWTSSAELMNGQLGQDLEDLILENHYAWTRLDRVLTKDKVPRSNSRTAKVMRISAALHILARLVDVYIFQPTYLLTANSGMREILLECAITEPSRESFLRSMLLAFSGDDEEREAAERVDIVTEEMMAHIHDLIAVGRRQEFCMELRQIVGEIQTKWDHVRRLERVVQLTFDPAFPMDFQCESVELWLSRPDGGELGAQVDRLERDEVQRVVLPGMATIEEGEVRQIMPGVALTTVQASSAKEEAAREGTDAAPRTELSRLRATLNPRQPMLFPGGRTGRSISVENSPFLDYSHS</sequence>
<reference evidence="3 4" key="1">
    <citation type="journal article" date="2021" name="Nat. Commun.">
        <title>Genetic determinants of endophytism in the Arabidopsis root mycobiome.</title>
        <authorList>
            <person name="Mesny F."/>
            <person name="Miyauchi S."/>
            <person name="Thiergart T."/>
            <person name="Pickel B."/>
            <person name="Atanasova L."/>
            <person name="Karlsson M."/>
            <person name="Huettel B."/>
            <person name="Barry K.W."/>
            <person name="Haridas S."/>
            <person name="Chen C."/>
            <person name="Bauer D."/>
            <person name="Andreopoulos W."/>
            <person name="Pangilinan J."/>
            <person name="LaButti K."/>
            <person name="Riley R."/>
            <person name="Lipzen A."/>
            <person name="Clum A."/>
            <person name="Drula E."/>
            <person name="Henrissat B."/>
            <person name="Kohler A."/>
            <person name="Grigoriev I.V."/>
            <person name="Martin F.M."/>
            <person name="Hacquard S."/>
        </authorList>
    </citation>
    <scope>NUCLEOTIDE SEQUENCE [LARGE SCALE GENOMIC DNA]</scope>
    <source>
        <strain evidence="3 4">MPI-SDFR-AT-0080</strain>
    </source>
</reference>
<evidence type="ECO:0000256" key="1">
    <source>
        <dbReference type="SAM" id="Coils"/>
    </source>
</evidence>
<name>A0ABQ8GEJ5_9PEZI</name>
<dbReference type="EMBL" id="JAGTJR010000010">
    <property type="protein sequence ID" value="KAH7053366.1"/>
    <property type="molecule type" value="Genomic_DNA"/>
</dbReference>
<evidence type="ECO:0000313" key="3">
    <source>
        <dbReference type="EMBL" id="KAH7053366.1"/>
    </source>
</evidence>